<evidence type="ECO:0000256" key="3">
    <source>
        <dbReference type="ARBA" id="ARBA00012438"/>
    </source>
</evidence>
<dbReference type="Gene3D" id="1.10.287.130">
    <property type="match status" value="1"/>
</dbReference>
<dbReference type="PRINTS" id="PR00344">
    <property type="entry name" value="BCTRLSENSOR"/>
</dbReference>
<reference evidence="13 14" key="1">
    <citation type="submission" date="2019-06" db="EMBL/GenBank/DDBJ databases">
        <title>Whole genome shotgun sequence of Pseudonocardia hydrocarbonoxydans NBRC 14498.</title>
        <authorList>
            <person name="Hosoyama A."/>
            <person name="Uohara A."/>
            <person name="Ohji S."/>
            <person name="Ichikawa N."/>
        </authorList>
    </citation>
    <scope>NUCLEOTIDE SEQUENCE [LARGE SCALE GENOMIC DNA]</scope>
    <source>
        <strain evidence="13 14">NBRC 14498</strain>
    </source>
</reference>
<dbReference type="GO" id="GO:0000155">
    <property type="term" value="F:phosphorelay sensor kinase activity"/>
    <property type="evidence" value="ECO:0007669"/>
    <property type="project" value="InterPro"/>
</dbReference>
<dbReference type="InterPro" id="IPR036097">
    <property type="entry name" value="HisK_dim/P_sf"/>
</dbReference>
<gene>
    <name evidence="13" type="ORF">PHY01_35830</name>
</gene>
<dbReference type="AlphaFoldDB" id="A0A4Y3WT68"/>
<organism evidence="13 14">
    <name type="scientific">Pseudonocardia hydrocarbonoxydans</name>
    <dbReference type="NCBI Taxonomy" id="76726"/>
    <lineage>
        <taxon>Bacteria</taxon>
        <taxon>Bacillati</taxon>
        <taxon>Actinomycetota</taxon>
        <taxon>Actinomycetes</taxon>
        <taxon>Pseudonocardiales</taxon>
        <taxon>Pseudonocardiaceae</taxon>
        <taxon>Pseudonocardia</taxon>
    </lineage>
</organism>
<dbReference type="PANTHER" id="PTHR45436">
    <property type="entry name" value="SENSOR HISTIDINE KINASE YKOH"/>
    <property type="match status" value="1"/>
</dbReference>
<keyword evidence="14" id="KW-1185">Reference proteome</keyword>
<evidence type="ECO:0000256" key="6">
    <source>
        <dbReference type="ARBA" id="ARBA00022692"/>
    </source>
</evidence>
<evidence type="ECO:0000256" key="10">
    <source>
        <dbReference type="ARBA" id="ARBA00023136"/>
    </source>
</evidence>
<keyword evidence="7" id="KW-0418">Kinase</keyword>
<evidence type="ECO:0000256" key="5">
    <source>
        <dbReference type="ARBA" id="ARBA00022679"/>
    </source>
</evidence>
<dbReference type="Gene3D" id="3.30.565.10">
    <property type="entry name" value="Histidine kinase-like ATPase, C-terminal domain"/>
    <property type="match status" value="1"/>
</dbReference>
<dbReference type="PANTHER" id="PTHR45436:SF5">
    <property type="entry name" value="SENSOR HISTIDINE KINASE TRCS"/>
    <property type="match status" value="1"/>
</dbReference>
<evidence type="ECO:0000256" key="9">
    <source>
        <dbReference type="ARBA" id="ARBA00023012"/>
    </source>
</evidence>
<dbReference type="FunFam" id="1.10.287.130:FF:000001">
    <property type="entry name" value="Two-component sensor histidine kinase"/>
    <property type="match status" value="1"/>
</dbReference>
<keyword evidence="6" id="KW-0812">Transmembrane</keyword>
<dbReference type="InterPro" id="IPR004358">
    <property type="entry name" value="Sig_transdc_His_kin-like_C"/>
</dbReference>
<dbReference type="InterPro" id="IPR003661">
    <property type="entry name" value="HisK_dim/P_dom"/>
</dbReference>
<dbReference type="InterPro" id="IPR005467">
    <property type="entry name" value="His_kinase_dom"/>
</dbReference>
<evidence type="ECO:0000256" key="4">
    <source>
        <dbReference type="ARBA" id="ARBA00022553"/>
    </source>
</evidence>
<dbReference type="Pfam" id="PF02518">
    <property type="entry name" value="HATPase_c"/>
    <property type="match status" value="1"/>
</dbReference>
<dbReference type="CDD" id="cd06225">
    <property type="entry name" value="HAMP"/>
    <property type="match status" value="1"/>
</dbReference>
<dbReference type="SUPFAM" id="SSF55874">
    <property type="entry name" value="ATPase domain of HSP90 chaperone/DNA topoisomerase II/histidine kinase"/>
    <property type="match status" value="1"/>
</dbReference>
<comment type="subcellular location">
    <subcellularLocation>
        <location evidence="2">Cell membrane</location>
    </subcellularLocation>
</comment>
<sequence length="466" mass="49139">MNRHSLAVRLPALAALVLALSLGLSLLLSYQLLAATGERDLDQALGRELARFTRAVQTSTAEQGGAATAPVVARAVSDYYVLNPGNPTYLTVVRLGTGVVVSPSPPAELADLSVRLAIPAPTRDGSETLPSEAGPLRSLSTAIVVDGAPIGQVQVVGRAQPISDATASSFARLAVLAGSSLLLGGAAVAFALVRALRPLRDLAATAQRTGRLEHLGERVPEPARPDEVGRLAGEFNHMLGRLEDSAHQRTAFLAAISHELRTPVTVARGHLETLERRGADDPDRVRATTRLVREELTHLGRLVDDLLALARAPLDDFVVPREVRLDRLVADLELRLEGLDLRQVETLPPPEVTVALDPARIQQALLNLAVNATVHTPPGTRVIVEARVTDGRLRLTVADDGPGIDPAVRDRVLEPFVRSAGDRHDSSGLGLAVVDAVVRAHGGVVGIETGAGGTTVTLDLPARAES</sequence>
<dbReference type="InterPro" id="IPR036890">
    <property type="entry name" value="HATPase_C_sf"/>
</dbReference>
<dbReference type="PROSITE" id="PS50885">
    <property type="entry name" value="HAMP"/>
    <property type="match status" value="1"/>
</dbReference>
<evidence type="ECO:0000259" key="11">
    <source>
        <dbReference type="PROSITE" id="PS50109"/>
    </source>
</evidence>
<dbReference type="PROSITE" id="PS50109">
    <property type="entry name" value="HIS_KIN"/>
    <property type="match status" value="1"/>
</dbReference>
<dbReference type="EC" id="2.7.13.3" evidence="3"/>
<dbReference type="InterPro" id="IPR050428">
    <property type="entry name" value="TCS_sensor_his_kinase"/>
</dbReference>
<protein>
    <recommendedName>
        <fullName evidence="3">histidine kinase</fullName>
        <ecNumber evidence="3">2.7.13.3</ecNumber>
    </recommendedName>
</protein>
<evidence type="ECO:0000313" key="13">
    <source>
        <dbReference type="EMBL" id="GEC21300.1"/>
    </source>
</evidence>
<evidence type="ECO:0000313" key="14">
    <source>
        <dbReference type="Proteomes" id="UP000320338"/>
    </source>
</evidence>
<evidence type="ECO:0000256" key="7">
    <source>
        <dbReference type="ARBA" id="ARBA00022777"/>
    </source>
</evidence>
<dbReference type="Pfam" id="PF00512">
    <property type="entry name" value="HisKA"/>
    <property type="match status" value="1"/>
</dbReference>
<name>A0A4Y3WT68_9PSEU</name>
<dbReference type="SUPFAM" id="SSF158472">
    <property type="entry name" value="HAMP domain-like"/>
    <property type="match status" value="1"/>
</dbReference>
<dbReference type="Pfam" id="PF00672">
    <property type="entry name" value="HAMP"/>
    <property type="match status" value="1"/>
</dbReference>
<dbReference type="OrthoDB" id="9786919at2"/>
<dbReference type="SUPFAM" id="SSF47384">
    <property type="entry name" value="Homodimeric domain of signal transducing histidine kinase"/>
    <property type="match status" value="1"/>
</dbReference>
<comment type="catalytic activity">
    <reaction evidence="1">
        <text>ATP + protein L-histidine = ADP + protein N-phospho-L-histidine.</text>
        <dbReference type="EC" id="2.7.13.3"/>
    </reaction>
</comment>
<dbReference type="EMBL" id="BJNG01000031">
    <property type="protein sequence ID" value="GEC21300.1"/>
    <property type="molecule type" value="Genomic_DNA"/>
</dbReference>
<dbReference type="InterPro" id="IPR003660">
    <property type="entry name" value="HAMP_dom"/>
</dbReference>
<evidence type="ECO:0000259" key="12">
    <source>
        <dbReference type="PROSITE" id="PS50885"/>
    </source>
</evidence>
<dbReference type="GO" id="GO:0005886">
    <property type="term" value="C:plasma membrane"/>
    <property type="evidence" value="ECO:0007669"/>
    <property type="project" value="UniProtKB-SubCell"/>
</dbReference>
<dbReference type="CDD" id="cd00075">
    <property type="entry name" value="HATPase"/>
    <property type="match status" value="1"/>
</dbReference>
<dbReference type="SMART" id="SM00388">
    <property type="entry name" value="HisKA"/>
    <property type="match status" value="1"/>
</dbReference>
<keyword evidence="9" id="KW-0902">Two-component regulatory system</keyword>
<proteinExistence type="predicted"/>
<dbReference type="Gene3D" id="6.10.340.10">
    <property type="match status" value="1"/>
</dbReference>
<dbReference type="InterPro" id="IPR003594">
    <property type="entry name" value="HATPase_dom"/>
</dbReference>
<evidence type="ECO:0000256" key="1">
    <source>
        <dbReference type="ARBA" id="ARBA00000085"/>
    </source>
</evidence>
<keyword evidence="4" id="KW-0597">Phosphoprotein</keyword>
<evidence type="ECO:0000256" key="8">
    <source>
        <dbReference type="ARBA" id="ARBA00022989"/>
    </source>
</evidence>
<keyword evidence="5" id="KW-0808">Transferase</keyword>
<dbReference type="SMART" id="SM00387">
    <property type="entry name" value="HATPase_c"/>
    <property type="match status" value="1"/>
</dbReference>
<dbReference type="SMART" id="SM00304">
    <property type="entry name" value="HAMP"/>
    <property type="match status" value="1"/>
</dbReference>
<keyword evidence="8" id="KW-1133">Transmembrane helix</keyword>
<accession>A0A4Y3WT68</accession>
<feature type="domain" description="HAMP" evidence="12">
    <location>
        <begin position="193"/>
        <end position="247"/>
    </location>
</feature>
<evidence type="ECO:0000256" key="2">
    <source>
        <dbReference type="ARBA" id="ARBA00004236"/>
    </source>
</evidence>
<feature type="domain" description="Histidine kinase" evidence="11">
    <location>
        <begin position="255"/>
        <end position="464"/>
    </location>
</feature>
<dbReference type="Proteomes" id="UP000320338">
    <property type="component" value="Unassembled WGS sequence"/>
</dbReference>
<comment type="caution">
    <text evidence="13">The sequence shown here is derived from an EMBL/GenBank/DDBJ whole genome shotgun (WGS) entry which is preliminary data.</text>
</comment>
<dbReference type="CDD" id="cd00082">
    <property type="entry name" value="HisKA"/>
    <property type="match status" value="1"/>
</dbReference>
<dbReference type="RefSeq" id="WP_141280133.1">
    <property type="nucleotide sequence ID" value="NZ_BAAARZ010000066.1"/>
</dbReference>
<keyword evidence="10" id="KW-0472">Membrane</keyword>